<feature type="domain" description="Reverse transcriptase" evidence="1">
    <location>
        <begin position="1"/>
        <end position="171"/>
    </location>
</feature>
<organism evidence="2 3">
    <name type="scientific">Caerostris extrusa</name>
    <name type="common">Bark spider</name>
    <name type="synonym">Caerostris bankana</name>
    <dbReference type="NCBI Taxonomy" id="172846"/>
    <lineage>
        <taxon>Eukaryota</taxon>
        <taxon>Metazoa</taxon>
        <taxon>Ecdysozoa</taxon>
        <taxon>Arthropoda</taxon>
        <taxon>Chelicerata</taxon>
        <taxon>Arachnida</taxon>
        <taxon>Araneae</taxon>
        <taxon>Araneomorphae</taxon>
        <taxon>Entelegynae</taxon>
        <taxon>Araneoidea</taxon>
        <taxon>Araneidae</taxon>
        <taxon>Caerostris</taxon>
    </lineage>
</organism>
<sequence>MEEDYYTSDSKTGAKPQILNNRSIPLTLSQFQSRFRFGRCTIDDVLILETAIREVFVWKRHATVIFHNTENAYDSICVTFILKVYEETYLSIKNFLQTKTFNVRLNNILSDALYQEGVPQGSALNATLFKIKVNDYINKLPPTVHGTLYLDDFQIFLQQYRLKVKVFLYCN</sequence>
<keyword evidence="3" id="KW-1185">Reference proteome</keyword>
<evidence type="ECO:0000259" key="1">
    <source>
        <dbReference type="PROSITE" id="PS50878"/>
    </source>
</evidence>
<comment type="caution">
    <text evidence="2">The sequence shown here is derived from an EMBL/GenBank/DDBJ whole genome shotgun (WGS) entry which is preliminary data.</text>
</comment>
<dbReference type="GO" id="GO:0003964">
    <property type="term" value="F:RNA-directed DNA polymerase activity"/>
    <property type="evidence" value="ECO:0007669"/>
    <property type="project" value="UniProtKB-KW"/>
</dbReference>
<keyword evidence="2" id="KW-0808">Transferase</keyword>
<proteinExistence type="predicted"/>
<reference evidence="2 3" key="1">
    <citation type="submission" date="2021-06" db="EMBL/GenBank/DDBJ databases">
        <title>Caerostris extrusa draft genome.</title>
        <authorList>
            <person name="Kono N."/>
            <person name="Arakawa K."/>
        </authorList>
    </citation>
    <scope>NUCLEOTIDE SEQUENCE [LARGE SCALE GENOMIC DNA]</scope>
</reference>
<evidence type="ECO:0000313" key="2">
    <source>
        <dbReference type="EMBL" id="GIY21726.1"/>
    </source>
</evidence>
<keyword evidence="2" id="KW-0695">RNA-directed DNA polymerase</keyword>
<accession>A0AAV4RLT1</accession>
<dbReference type="EMBL" id="BPLR01008051">
    <property type="protein sequence ID" value="GIY21726.1"/>
    <property type="molecule type" value="Genomic_DNA"/>
</dbReference>
<name>A0AAV4RLT1_CAEEX</name>
<keyword evidence="2" id="KW-0548">Nucleotidyltransferase</keyword>
<dbReference type="PROSITE" id="PS50878">
    <property type="entry name" value="RT_POL"/>
    <property type="match status" value="1"/>
</dbReference>
<dbReference type="Pfam" id="PF00078">
    <property type="entry name" value="RVT_1"/>
    <property type="match status" value="1"/>
</dbReference>
<dbReference type="InterPro" id="IPR000477">
    <property type="entry name" value="RT_dom"/>
</dbReference>
<dbReference type="Proteomes" id="UP001054945">
    <property type="component" value="Unassembled WGS sequence"/>
</dbReference>
<protein>
    <submittedName>
        <fullName evidence="2">RNA-directed DNA polymerase from transposon X-element</fullName>
    </submittedName>
</protein>
<evidence type="ECO:0000313" key="3">
    <source>
        <dbReference type="Proteomes" id="UP001054945"/>
    </source>
</evidence>
<dbReference type="AlphaFoldDB" id="A0AAV4RLT1"/>
<gene>
    <name evidence="2" type="primary">X-elementORF2_445</name>
    <name evidence="2" type="ORF">CEXT_486291</name>
</gene>